<evidence type="ECO:0000313" key="3">
    <source>
        <dbReference type="EMBL" id="EAZ92975.1"/>
    </source>
</evidence>
<comment type="caution">
    <text evidence="3">The sequence shown here is derived from an EMBL/GenBank/DDBJ whole genome shotgun (WGS) entry which is preliminary data.</text>
</comment>
<feature type="domain" description="CHASE2" evidence="2">
    <location>
        <begin position="14"/>
        <end position="211"/>
    </location>
</feature>
<dbReference type="Pfam" id="PF05226">
    <property type="entry name" value="CHASE2"/>
    <property type="match status" value="1"/>
</dbReference>
<dbReference type="Proteomes" id="UP000003781">
    <property type="component" value="Unassembled WGS sequence"/>
</dbReference>
<keyword evidence="1" id="KW-0472">Membrane</keyword>
<name>A3ILA6_9CHRO</name>
<evidence type="ECO:0000259" key="2">
    <source>
        <dbReference type="SMART" id="SM01080"/>
    </source>
</evidence>
<dbReference type="InterPro" id="IPR007890">
    <property type="entry name" value="CHASE2"/>
</dbReference>
<dbReference type="eggNOG" id="COG4252">
    <property type="taxonomic scope" value="Bacteria"/>
</dbReference>
<organism evidence="3 4">
    <name type="scientific">Crocosphaera chwakensis CCY0110</name>
    <dbReference type="NCBI Taxonomy" id="391612"/>
    <lineage>
        <taxon>Bacteria</taxon>
        <taxon>Bacillati</taxon>
        <taxon>Cyanobacteriota</taxon>
        <taxon>Cyanophyceae</taxon>
        <taxon>Oscillatoriophycideae</taxon>
        <taxon>Chroococcales</taxon>
        <taxon>Aphanothecaceae</taxon>
        <taxon>Crocosphaera</taxon>
        <taxon>Crocosphaera chwakensis</taxon>
    </lineage>
</organism>
<accession>A3ILA6</accession>
<keyword evidence="4" id="KW-1185">Reference proteome</keyword>
<gene>
    <name evidence="3" type="ORF">CY0110_22802</name>
</gene>
<protein>
    <submittedName>
        <fullName evidence="3">Two-component hybrid sensor and regulator</fullName>
    </submittedName>
</protein>
<evidence type="ECO:0000256" key="1">
    <source>
        <dbReference type="SAM" id="Phobius"/>
    </source>
</evidence>
<dbReference type="RefSeq" id="WP_008274120.1">
    <property type="nucleotide sequence ID" value="NZ_AAXW01000004.1"/>
</dbReference>
<sequence>EKIVDNPVSPSPVLSELEQVGFADIVIDTDGRVRRGLLSVVDSDGNVRYSLGTILALYYLKQRGITPEPLEQGQKVSLGKAIFKRFTKNDGGYVGADSGGYQILLNYRGQAQNFLTFSLTDVLNNNISPNSLSDRLVFIGTTAESINDLHYTPYNDKLSYSSEMMPGIVIHANIASQILSSALEERPLIRVWPDLIEGLSIYTMALIGTSISWWFKSIKRVLLSFLLVSSCVLIGSYLAFLWVWWLPLIPCLLALFTATIVLGFINNKQQDKIVLKLTLDLLLKTLKDKPTIRHIAIEYLKQSENRQNQVLIEKQLFNKLNN</sequence>
<feature type="transmembrane region" description="Helical" evidence="1">
    <location>
        <begin position="195"/>
        <end position="215"/>
    </location>
</feature>
<feature type="transmembrane region" description="Helical" evidence="1">
    <location>
        <begin position="222"/>
        <end position="240"/>
    </location>
</feature>
<proteinExistence type="predicted"/>
<dbReference type="AlphaFoldDB" id="A3ILA6"/>
<dbReference type="SMART" id="SM01080">
    <property type="entry name" value="CHASE2"/>
    <property type="match status" value="1"/>
</dbReference>
<dbReference type="OrthoDB" id="337251at2"/>
<evidence type="ECO:0000313" key="4">
    <source>
        <dbReference type="Proteomes" id="UP000003781"/>
    </source>
</evidence>
<reference evidence="3 4" key="1">
    <citation type="submission" date="2007-03" db="EMBL/GenBank/DDBJ databases">
        <authorList>
            <person name="Stal L."/>
            <person name="Ferriera S."/>
            <person name="Johnson J."/>
            <person name="Kravitz S."/>
            <person name="Beeson K."/>
            <person name="Sutton G."/>
            <person name="Rogers Y.-H."/>
            <person name="Friedman R."/>
            <person name="Frazier M."/>
            <person name="Venter J.C."/>
        </authorList>
    </citation>
    <scope>NUCLEOTIDE SEQUENCE [LARGE SCALE GENOMIC DNA]</scope>
    <source>
        <strain evidence="3 4">CCY0110</strain>
    </source>
</reference>
<keyword evidence="1" id="KW-0812">Transmembrane</keyword>
<feature type="transmembrane region" description="Helical" evidence="1">
    <location>
        <begin position="246"/>
        <end position="265"/>
    </location>
</feature>
<dbReference type="EMBL" id="AAXW01000004">
    <property type="protein sequence ID" value="EAZ92975.1"/>
    <property type="molecule type" value="Genomic_DNA"/>
</dbReference>
<feature type="non-terminal residue" evidence="3">
    <location>
        <position position="1"/>
    </location>
</feature>
<keyword evidence="1" id="KW-1133">Transmembrane helix</keyword>